<evidence type="ECO:0000256" key="5">
    <source>
        <dbReference type="ARBA" id="ARBA00022801"/>
    </source>
</evidence>
<sequence length="312" mass="34482">MKWQKIRQVAERLLREGLRTTHNRIVLLGLIVVLSYLLFWFGILVFRIFKGSSSGMLQMAAISLGAQQLWKQRQQLTKQTALEEDQLLGHMLTISGVLLFPVCLLMTWAEPMVSALVSAAVCSIILAGIACSQWGASFFSSYPLSIFLICLGLLPKPAETSRALWRSFTAPEMLERFMAWAGSAALRTVGQPATADGIFISLPGGSVEVGWGCNGFDMAMTMVVASLVLGLFLKQSGPKVMVLMAIGAMLALVSNIPRIMLVTYAAVYWGKYWFDFWHDSWGSQIFVSVIFTIYYYVIMAVLKRGGGKPIAE</sequence>
<comment type="subcellular location">
    <subcellularLocation>
        <location evidence="1">Cell membrane</location>
        <topology evidence="1">Multi-pass membrane protein</topology>
    </subcellularLocation>
</comment>
<evidence type="ECO:0000256" key="3">
    <source>
        <dbReference type="ARBA" id="ARBA00022670"/>
    </source>
</evidence>
<keyword evidence="3" id="KW-0645">Protease</keyword>
<keyword evidence="2" id="KW-1003">Cell membrane</keyword>
<protein>
    <submittedName>
        <fullName evidence="9">Cyanoexosortase C</fullName>
    </submittedName>
</protein>
<evidence type="ECO:0000256" key="1">
    <source>
        <dbReference type="ARBA" id="ARBA00004651"/>
    </source>
</evidence>
<reference evidence="9 10" key="1">
    <citation type="submission" date="2022-04" db="EMBL/GenBank/DDBJ databases">
        <title>Positive selection, recombination, and allopatry shape intraspecific diversity of widespread and dominant cyanobacteria.</title>
        <authorList>
            <person name="Wei J."/>
            <person name="Shu W."/>
            <person name="Hu C."/>
        </authorList>
    </citation>
    <scope>NUCLEOTIDE SEQUENCE [LARGE SCALE GENOMIC DNA]</scope>
    <source>
        <strain evidence="9 10">AS-A4</strain>
    </source>
</reference>
<keyword evidence="7 8" id="KW-0472">Membrane</keyword>
<name>A0ABV0KJR2_9CYAN</name>
<comment type="caution">
    <text evidence="9">The sequence shown here is derived from an EMBL/GenBank/DDBJ whole genome shotgun (WGS) entry which is preliminary data.</text>
</comment>
<keyword evidence="6 8" id="KW-1133">Transmembrane helix</keyword>
<evidence type="ECO:0000313" key="9">
    <source>
        <dbReference type="EMBL" id="MEP1059496.1"/>
    </source>
</evidence>
<feature type="transmembrane region" description="Helical" evidence="8">
    <location>
        <begin position="87"/>
        <end position="108"/>
    </location>
</feature>
<organism evidence="9 10">
    <name type="scientific">Stenomitos frigidus AS-A4</name>
    <dbReference type="NCBI Taxonomy" id="2933935"/>
    <lineage>
        <taxon>Bacteria</taxon>
        <taxon>Bacillati</taxon>
        <taxon>Cyanobacteriota</taxon>
        <taxon>Cyanophyceae</taxon>
        <taxon>Leptolyngbyales</taxon>
        <taxon>Leptolyngbyaceae</taxon>
        <taxon>Stenomitos</taxon>
    </lineage>
</organism>
<feature type="transmembrane region" description="Helical" evidence="8">
    <location>
        <begin position="281"/>
        <end position="302"/>
    </location>
</feature>
<gene>
    <name evidence="9" type="primary">crtC</name>
    <name evidence="9" type="ORF">NDI38_13705</name>
</gene>
<evidence type="ECO:0000256" key="4">
    <source>
        <dbReference type="ARBA" id="ARBA00022692"/>
    </source>
</evidence>
<feature type="transmembrane region" description="Helical" evidence="8">
    <location>
        <begin position="115"/>
        <end position="136"/>
    </location>
</feature>
<evidence type="ECO:0000256" key="2">
    <source>
        <dbReference type="ARBA" id="ARBA00022475"/>
    </source>
</evidence>
<dbReference type="EMBL" id="JAMPLM010000011">
    <property type="protein sequence ID" value="MEP1059496.1"/>
    <property type="molecule type" value="Genomic_DNA"/>
</dbReference>
<dbReference type="NCBIfam" id="NF033464">
    <property type="entry name" value="cyanoexo_CrtC"/>
    <property type="match status" value="1"/>
</dbReference>
<keyword evidence="4 8" id="KW-0812">Transmembrane</keyword>
<feature type="transmembrane region" description="Helical" evidence="8">
    <location>
        <begin position="240"/>
        <end position="269"/>
    </location>
</feature>
<keyword evidence="5" id="KW-0378">Hydrolase</keyword>
<dbReference type="Proteomes" id="UP001476950">
    <property type="component" value="Unassembled WGS sequence"/>
</dbReference>
<evidence type="ECO:0000256" key="8">
    <source>
        <dbReference type="SAM" id="Phobius"/>
    </source>
</evidence>
<dbReference type="Pfam" id="PF09721">
    <property type="entry name" value="Exosortase_EpsH"/>
    <property type="match status" value="1"/>
</dbReference>
<accession>A0ABV0KJR2</accession>
<evidence type="ECO:0000256" key="7">
    <source>
        <dbReference type="ARBA" id="ARBA00023136"/>
    </source>
</evidence>
<dbReference type="RefSeq" id="WP_242033327.1">
    <property type="nucleotide sequence ID" value="NZ_JAMPLM010000011.1"/>
</dbReference>
<dbReference type="InterPro" id="IPR019127">
    <property type="entry name" value="Exosortase"/>
</dbReference>
<proteinExistence type="predicted"/>
<evidence type="ECO:0000313" key="10">
    <source>
        <dbReference type="Proteomes" id="UP001476950"/>
    </source>
</evidence>
<keyword evidence="10" id="KW-1185">Reference proteome</keyword>
<dbReference type="InterPro" id="IPR026392">
    <property type="entry name" value="Exo/Archaeosortase_dom"/>
</dbReference>
<evidence type="ECO:0000256" key="6">
    <source>
        <dbReference type="ARBA" id="ARBA00022989"/>
    </source>
</evidence>
<feature type="transmembrane region" description="Helical" evidence="8">
    <location>
        <begin position="209"/>
        <end position="233"/>
    </location>
</feature>
<dbReference type="NCBIfam" id="TIGR04178">
    <property type="entry name" value="exo_archaeo"/>
    <property type="match status" value="1"/>
</dbReference>
<feature type="transmembrane region" description="Helical" evidence="8">
    <location>
        <begin position="25"/>
        <end position="49"/>
    </location>
</feature>